<gene>
    <name evidence="2" type="ORF">GCM10009765_83650</name>
</gene>
<keyword evidence="3" id="KW-1185">Reference proteome</keyword>
<reference evidence="2 3" key="1">
    <citation type="journal article" date="2019" name="Int. J. Syst. Evol. Microbiol.">
        <title>The Global Catalogue of Microorganisms (GCM) 10K type strain sequencing project: providing services to taxonomists for standard genome sequencing and annotation.</title>
        <authorList>
            <consortium name="The Broad Institute Genomics Platform"/>
            <consortium name="The Broad Institute Genome Sequencing Center for Infectious Disease"/>
            <person name="Wu L."/>
            <person name="Ma J."/>
        </authorList>
    </citation>
    <scope>NUCLEOTIDE SEQUENCE [LARGE SCALE GENOMIC DNA]</scope>
    <source>
        <strain evidence="2 3">JCM 14718</strain>
    </source>
</reference>
<feature type="domain" description="Knr4/Smi1-like" evidence="1">
    <location>
        <begin position="38"/>
        <end position="138"/>
    </location>
</feature>
<dbReference type="RefSeq" id="WP_163572821.1">
    <property type="nucleotide sequence ID" value="NZ_BAAANY010000055.1"/>
</dbReference>
<protein>
    <recommendedName>
        <fullName evidence="1">Knr4/Smi1-like domain-containing protein</fullName>
    </recommendedName>
</protein>
<dbReference type="InterPro" id="IPR018958">
    <property type="entry name" value="Knr4/Smi1-like_dom"/>
</dbReference>
<proteinExistence type="predicted"/>
<evidence type="ECO:0000259" key="1">
    <source>
        <dbReference type="Pfam" id="PF09346"/>
    </source>
</evidence>
<comment type="caution">
    <text evidence="2">The sequence shown here is derived from an EMBL/GenBank/DDBJ whole genome shotgun (WGS) entry which is preliminary data.</text>
</comment>
<evidence type="ECO:0000313" key="2">
    <source>
        <dbReference type="EMBL" id="GAA1722935.1"/>
    </source>
</evidence>
<dbReference type="SUPFAM" id="SSF160631">
    <property type="entry name" value="SMI1/KNR4-like"/>
    <property type="match status" value="1"/>
</dbReference>
<dbReference type="Proteomes" id="UP001500618">
    <property type="component" value="Unassembled WGS sequence"/>
</dbReference>
<evidence type="ECO:0000313" key="3">
    <source>
        <dbReference type="Proteomes" id="UP001500618"/>
    </source>
</evidence>
<sequence>MLSIAEIAAEVRAVDVDLVVGLDVREVDQLASSWQIGGLPKAYVEFLRLMGSGAGRILLGTDAFYPAILDLPRATHDFFADNVGGVKLPEGALVFAMHQGYQVYWMDSLNVADPSVTLYMEEEEAPMARWKSFTEFVNAEYLSAYSPDRKR</sequence>
<accession>A0ABN2JD26</accession>
<dbReference type="EMBL" id="BAAANY010000055">
    <property type="protein sequence ID" value="GAA1722935.1"/>
    <property type="molecule type" value="Genomic_DNA"/>
</dbReference>
<dbReference type="Gene3D" id="3.40.1580.10">
    <property type="entry name" value="SMI1/KNR4-like"/>
    <property type="match status" value="1"/>
</dbReference>
<dbReference type="InterPro" id="IPR037883">
    <property type="entry name" value="Knr4/Smi1-like_sf"/>
</dbReference>
<name>A0ABN2JD26_9ACTN</name>
<organism evidence="2 3">
    <name type="scientific">Fodinicola feengrottensis</name>
    <dbReference type="NCBI Taxonomy" id="435914"/>
    <lineage>
        <taxon>Bacteria</taxon>
        <taxon>Bacillati</taxon>
        <taxon>Actinomycetota</taxon>
        <taxon>Actinomycetes</taxon>
        <taxon>Mycobacteriales</taxon>
        <taxon>Fodinicola</taxon>
    </lineage>
</organism>
<dbReference type="Pfam" id="PF09346">
    <property type="entry name" value="SMI1_KNR4"/>
    <property type="match status" value="1"/>
</dbReference>